<evidence type="ECO:0000256" key="1">
    <source>
        <dbReference type="ARBA" id="ARBA00022723"/>
    </source>
</evidence>
<dbReference type="InterPro" id="IPR011992">
    <property type="entry name" value="EF-hand-dom_pair"/>
</dbReference>
<reference evidence="8" key="1">
    <citation type="submission" date="2018-06" db="EMBL/GenBank/DDBJ databases">
        <authorList>
            <person name="Guldener U."/>
        </authorList>
    </citation>
    <scope>NUCLEOTIDE SEQUENCE [LARGE SCALE GENOMIC DNA]</scope>
    <source>
        <strain evidence="8">UTAD17</strain>
    </source>
</reference>
<feature type="compositionally biased region" description="Polar residues" evidence="5">
    <location>
        <begin position="8"/>
        <end position="46"/>
    </location>
</feature>
<dbReference type="GO" id="GO:0005509">
    <property type="term" value="F:calcium ion binding"/>
    <property type="evidence" value="ECO:0007669"/>
    <property type="project" value="InterPro"/>
</dbReference>
<keyword evidence="7" id="KW-0131">Cell cycle</keyword>
<dbReference type="SMART" id="SM00054">
    <property type="entry name" value="EFh"/>
    <property type="match status" value="4"/>
</dbReference>
<dbReference type="Gene3D" id="1.10.238.10">
    <property type="entry name" value="EF-hand"/>
    <property type="match status" value="2"/>
</dbReference>
<dbReference type="AlphaFoldDB" id="A0A376B104"/>
<accession>A0A376B104</accession>
<dbReference type="VEuPathDB" id="FungiDB:SCODWIG_00070"/>
<evidence type="ECO:0000256" key="4">
    <source>
        <dbReference type="ARBA" id="ARBA00070017"/>
    </source>
</evidence>
<organism evidence="7 8">
    <name type="scientific">Saccharomycodes ludwigii</name>
    <dbReference type="NCBI Taxonomy" id="36035"/>
    <lineage>
        <taxon>Eukaryota</taxon>
        <taxon>Fungi</taxon>
        <taxon>Dikarya</taxon>
        <taxon>Ascomycota</taxon>
        <taxon>Saccharomycotina</taxon>
        <taxon>Saccharomycetes</taxon>
        <taxon>Saccharomycodales</taxon>
        <taxon>Saccharomycodaceae</taxon>
        <taxon>Saccharomycodes</taxon>
    </lineage>
</organism>
<evidence type="ECO:0000259" key="6">
    <source>
        <dbReference type="PROSITE" id="PS50222"/>
    </source>
</evidence>
<evidence type="ECO:0000313" key="7">
    <source>
        <dbReference type="EMBL" id="SSD58309.1"/>
    </source>
</evidence>
<dbReference type="InterPro" id="IPR018247">
    <property type="entry name" value="EF_Hand_1_Ca_BS"/>
</dbReference>
<dbReference type="SUPFAM" id="SSF47473">
    <property type="entry name" value="EF-hand"/>
    <property type="match status" value="1"/>
</dbReference>
<feature type="domain" description="EF-hand" evidence="6">
    <location>
        <begin position="161"/>
        <end position="192"/>
    </location>
</feature>
<dbReference type="GO" id="GO:0051301">
    <property type="term" value="P:cell division"/>
    <property type="evidence" value="ECO:0007669"/>
    <property type="project" value="UniProtKB-KW"/>
</dbReference>
<feature type="domain" description="EF-hand" evidence="6">
    <location>
        <begin position="52"/>
        <end position="87"/>
    </location>
</feature>
<dbReference type="InterPro" id="IPR002048">
    <property type="entry name" value="EF_hand_dom"/>
</dbReference>
<proteinExistence type="predicted"/>
<keyword evidence="3" id="KW-0106">Calcium</keyword>
<evidence type="ECO:0000256" key="2">
    <source>
        <dbReference type="ARBA" id="ARBA00022737"/>
    </source>
</evidence>
<feature type="domain" description="EF-hand" evidence="6">
    <location>
        <begin position="125"/>
        <end position="160"/>
    </location>
</feature>
<keyword evidence="1" id="KW-0479">Metal-binding</keyword>
<keyword evidence="2" id="KW-0677">Repeat</keyword>
<dbReference type="EMBL" id="UFAJ01000005">
    <property type="protein sequence ID" value="SSD58309.1"/>
    <property type="molecule type" value="Genomic_DNA"/>
</dbReference>
<gene>
    <name evidence="7" type="ORF">SCODWIG_00070</name>
</gene>
<dbReference type="OrthoDB" id="343296at2759"/>
<dbReference type="FunFam" id="1.10.238.10:FF:000352">
    <property type="entry name" value="Cell division control protein 31"/>
    <property type="match status" value="1"/>
</dbReference>
<evidence type="ECO:0000313" key="8">
    <source>
        <dbReference type="Proteomes" id="UP000262825"/>
    </source>
</evidence>
<sequence length="192" mass="22261">MSKRTKNIRLSNGLASPSPAQRLSGSGINNIQSRTSSTRNTEFQSNEELLEEQKQEIFEAFTLFDMNNDGYIDYHEMKVAFRALGFDLDKRQLLEILDKYDEDGSRLIKYENFFKVAAEKILERDPIEEIRRAFKLFDDDNTGKITFHNLKRVAKELGENLTDDELRAMIDEFDLDNDGAINEEEFIALCTE</sequence>
<dbReference type="Proteomes" id="UP000262825">
    <property type="component" value="Unassembled WGS sequence"/>
</dbReference>
<dbReference type="FunFam" id="1.10.238.10:FF:000077">
    <property type="entry name" value="Centrin 1"/>
    <property type="match status" value="1"/>
</dbReference>
<keyword evidence="8" id="KW-1185">Reference proteome</keyword>
<evidence type="ECO:0000256" key="5">
    <source>
        <dbReference type="SAM" id="MobiDB-lite"/>
    </source>
</evidence>
<protein>
    <recommendedName>
        <fullName evidence="4">Cell division control protein 31</fullName>
    </recommendedName>
</protein>
<dbReference type="PANTHER" id="PTHR23048">
    <property type="entry name" value="MYOSIN LIGHT CHAIN 1, 3"/>
    <property type="match status" value="1"/>
</dbReference>
<dbReference type="GO" id="GO:0016460">
    <property type="term" value="C:myosin II complex"/>
    <property type="evidence" value="ECO:0007669"/>
    <property type="project" value="TreeGrafter"/>
</dbReference>
<dbReference type="CDD" id="cd00051">
    <property type="entry name" value="EFh"/>
    <property type="match status" value="1"/>
</dbReference>
<evidence type="ECO:0000256" key="3">
    <source>
        <dbReference type="ARBA" id="ARBA00022837"/>
    </source>
</evidence>
<dbReference type="GO" id="GO:0005825">
    <property type="term" value="C:half bridge of spindle pole body"/>
    <property type="evidence" value="ECO:0007669"/>
    <property type="project" value="UniProtKB-ARBA"/>
</dbReference>
<dbReference type="PANTHER" id="PTHR23048:SF48">
    <property type="entry name" value="CENTRIN 3"/>
    <property type="match status" value="1"/>
</dbReference>
<dbReference type="InterPro" id="IPR050230">
    <property type="entry name" value="CALM/Myosin/TropC-like"/>
</dbReference>
<feature type="region of interest" description="Disordered" evidence="5">
    <location>
        <begin position="1"/>
        <end position="46"/>
    </location>
</feature>
<name>A0A376B104_9ASCO</name>
<keyword evidence="7" id="KW-0132">Cell division</keyword>
<dbReference type="PROSITE" id="PS50222">
    <property type="entry name" value="EF_HAND_2"/>
    <property type="match status" value="3"/>
</dbReference>
<dbReference type="GO" id="GO:0030474">
    <property type="term" value="P:spindle pole body duplication"/>
    <property type="evidence" value="ECO:0007669"/>
    <property type="project" value="UniProtKB-ARBA"/>
</dbReference>
<dbReference type="PROSITE" id="PS00018">
    <property type="entry name" value="EF_HAND_1"/>
    <property type="match status" value="2"/>
</dbReference>
<dbReference type="Pfam" id="PF13499">
    <property type="entry name" value="EF-hand_7"/>
    <property type="match status" value="2"/>
</dbReference>